<name>A0AA39L5Y1_SARSR</name>
<reference evidence="2" key="1">
    <citation type="submission" date="2022-10" db="EMBL/GenBank/DDBJ databases">
        <title>Determination and structural analysis of whole genome sequence of Sarocladium strictum F4-1.</title>
        <authorList>
            <person name="Hu L."/>
            <person name="Jiang Y."/>
        </authorList>
    </citation>
    <scope>NUCLEOTIDE SEQUENCE</scope>
    <source>
        <strain evidence="2">F4-1</strain>
    </source>
</reference>
<organism evidence="2 3">
    <name type="scientific">Sarocladium strictum</name>
    <name type="common">Black bundle disease fungus</name>
    <name type="synonym">Acremonium strictum</name>
    <dbReference type="NCBI Taxonomy" id="5046"/>
    <lineage>
        <taxon>Eukaryota</taxon>
        <taxon>Fungi</taxon>
        <taxon>Dikarya</taxon>
        <taxon>Ascomycota</taxon>
        <taxon>Pezizomycotina</taxon>
        <taxon>Sordariomycetes</taxon>
        <taxon>Hypocreomycetidae</taxon>
        <taxon>Hypocreales</taxon>
        <taxon>Sarocladiaceae</taxon>
        <taxon>Sarocladium</taxon>
    </lineage>
</organism>
<sequence length="71" mass="7447">METAKQAVNYVSETVQGAVSGASKETNKEIAKDSNASIGTRASAAKDALGDKMDESAHNNKAEVHKEIAKN</sequence>
<gene>
    <name evidence="2" type="ORF">NLU13_7859</name>
</gene>
<dbReference type="InterPro" id="IPR020100">
    <property type="entry name" value="Glc-repressible_Grg1"/>
</dbReference>
<dbReference type="EMBL" id="JAPDFR010000007">
    <property type="protein sequence ID" value="KAK0385383.1"/>
    <property type="molecule type" value="Genomic_DNA"/>
</dbReference>
<dbReference type="PANTHER" id="PTHR38789">
    <property type="entry name" value="REPRESSIBLE PROTEIN GRG1, PUTATIVE (AFU_ORTHOLOGUE AFUA_5G14210)-RELATED"/>
    <property type="match status" value="1"/>
</dbReference>
<dbReference type="Proteomes" id="UP001175261">
    <property type="component" value="Unassembled WGS sequence"/>
</dbReference>
<dbReference type="PANTHER" id="PTHR38789:SF1">
    <property type="entry name" value="GLUCOSE-REPRESSIBLE GENE PROTEIN-RELATED"/>
    <property type="match status" value="1"/>
</dbReference>
<evidence type="ECO:0000313" key="2">
    <source>
        <dbReference type="EMBL" id="KAK0385383.1"/>
    </source>
</evidence>
<evidence type="ECO:0000256" key="1">
    <source>
        <dbReference type="SAM" id="MobiDB-lite"/>
    </source>
</evidence>
<dbReference type="Pfam" id="PF11034">
    <property type="entry name" value="Grg1"/>
    <property type="match status" value="1"/>
</dbReference>
<protein>
    <submittedName>
        <fullName evidence="2">Uncharacterized protein</fullName>
    </submittedName>
</protein>
<proteinExistence type="predicted"/>
<dbReference type="AlphaFoldDB" id="A0AA39L5Y1"/>
<keyword evidence="3" id="KW-1185">Reference proteome</keyword>
<accession>A0AA39L5Y1</accession>
<feature type="region of interest" description="Disordered" evidence="1">
    <location>
        <begin position="18"/>
        <end position="71"/>
    </location>
</feature>
<feature type="compositionally biased region" description="Basic and acidic residues" evidence="1">
    <location>
        <begin position="48"/>
        <end position="71"/>
    </location>
</feature>
<comment type="caution">
    <text evidence="2">The sequence shown here is derived from an EMBL/GenBank/DDBJ whole genome shotgun (WGS) entry which is preliminary data.</text>
</comment>
<evidence type="ECO:0000313" key="3">
    <source>
        <dbReference type="Proteomes" id="UP001175261"/>
    </source>
</evidence>